<evidence type="ECO:0000313" key="2">
    <source>
        <dbReference type="EMBL" id="GAA0175595.1"/>
    </source>
</evidence>
<dbReference type="EMBL" id="BAABME010009670">
    <property type="protein sequence ID" value="GAA0175595.1"/>
    <property type="molecule type" value="Genomic_DNA"/>
</dbReference>
<dbReference type="AlphaFoldDB" id="A0AAV3RKE0"/>
<evidence type="ECO:0000313" key="3">
    <source>
        <dbReference type="Proteomes" id="UP001454036"/>
    </source>
</evidence>
<sequence length="116" mass="13198">MELNVVSHLRTIFGHELATFKWKTNKELREELNCMPPKDGPSIVYEFDGEKLVAKDSEHHTTMESLDVSMYKGDDVSDQPTIEEGGMPVTGRSQRLKFPSQICFESIYNITCVQEG</sequence>
<feature type="region of interest" description="Disordered" evidence="1">
    <location>
        <begin position="72"/>
        <end position="91"/>
    </location>
</feature>
<comment type="caution">
    <text evidence="2">The sequence shown here is derived from an EMBL/GenBank/DDBJ whole genome shotgun (WGS) entry which is preliminary data.</text>
</comment>
<accession>A0AAV3RKE0</accession>
<dbReference type="Proteomes" id="UP001454036">
    <property type="component" value="Unassembled WGS sequence"/>
</dbReference>
<protein>
    <submittedName>
        <fullName evidence="2">Uncharacterized protein</fullName>
    </submittedName>
</protein>
<name>A0AAV3RKE0_LITER</name>
<evidence type="ECO:0000256" key="1">
    <source>
        <dbReference type="SAM" id="MobiDB-lite"/>
    </source>
</evidence>
<reference evidence="2 3" key="1">
    <citation type="submission" date="2024-01" db="EMBL/GenBank/DDBJ databases">
        <title>The complete chloroplast genome sequence of Lithospermum erythrorhizon: insights into the phylogenetic relationship among Boraginaceae species and the maternal lineages of purple gromwells.</title>
        <authorList>
            <person name="Okada T."/>
            <person name="Watanabe K."/>
        </authorList>
    </citation>
    <scope>NUCLEOTIDE SEQUENCE [LARGE SCALE GENOMIC DNA]</scope>
</reference>
<proteinExistence type="predicted"/>
<keyword evidence="3" id="KW-1185">Reference proteome</keyword>
<gene>
    <name evidence="2" type="ORF">LIER_28737</name>
</gene>
<organism evidence="2 3">
    <name type="scientific">Lithospermum erythrorhizon</name>
    <name type="common">Purple gromwell</name>
    <name type="synonym">Lithospermum officinale var. erythrorhizon</name>
    <dbReference type="NCBI Taxonomy" id="34254"/>
    <lineage>
        <taxon>Eukaryota</taxon>
        <taxon>Viridiplantae</taxon>
        <taxon>Streptophyta</taxon>
        <taxon>Embryophyta</taxon>
        <taxon>Tracheophyta</taxon>
        <taxon>Spermatophyta</taxon>
        <taxon>Magnoliopsida</taxon>
        <taxon>eudicotyledons</taxon>
        <taxon>Gunneridae</taxon>
        <taxon>Pentapetalae</taxon>
        <taxon>asterids</taxon>
        <taxon>lamiids</taxon>
        <taxon>Boraginales</taxon>
        <taxon>Boraginaceae</taxon>
        <taxon>Boraginoideae</taxon>
        <taxon>Lithospermeae</taxon>
        <taxon>Lithospermum</taxon>
    </lineage>
</organism>